<dbReference type="Gene3D" id="3.30.70.60">
    <property type="match status" value="1"/>
</dbReference>
<keyword evidence="1" id="KW-1133">Transmembrane helix</keyword>
<evidence type="ECO:0008006" key="4">
    <source>
        <dbReference type="Google" id="ProtNLM"/>
    </source>
</evidence>
<dbReference type="EMBL" id="WJNG01000007">
    <property type="protein sequence ID" value="MRH42971.1"/>
    <property type="molecule type" value="Genomic_DNA"/>
</dbReference>
<dbReference type="Proteomes" id="UP000799092">
    <property type="component" value="Unassembled WGS sequence"/>
</dbReference>
<feature type="transmembrane region" description="Helical" evidence="1">
    <location>
        <begin position="12"/>
        <end position="31"/>
    </location>
</feature>
<name>A0A6A8DGZ0_9BACI</name>
<reference evidence="2" key="1">
    <citation type="submission" date="2019-11" db="EMBL/GenBank/DDBJ databases">
        <authorList>
            <person name="Li J."/>
        </authorList>
    </citation>
    <scope>NUCLEOTIDE SEQUENCE</scope>
    <source>
        <strain evidence="2">B6B</strain>
    </source>
</reference>
<sequence>MIAKWSRIHIIILILSILAAISVYFAGYYHYVIPVTNQIEDSSELLTIQENTLANTSPQEEAGDSSLSTESQRKLPVAKDNDRLLITLNDIASNSNSVITEISITEAAVGNVENTENTDQLLTSLAGLTTINYQLQVSVANYQEMYSFLQQLTDTDRLLNIDQLIFGAAGEGNLDFSVTLSTFYSPSLLNLQVEAPTYDFQPSAEKTTPFPE</sequence>
<accession>A0A6A8DGZ0</accession>
<comment type="caution">
    <text evidence="2">The sequence shown here is derived from an EMBL/GenBank/DDBJ whole genome shotgun (WGS) entry which is preliminary data.</text>
</comment>
<gene>
    <name evidence="2" type="ORF">GH741_09765</name>
</gene>
<keyword evidence="3" id="KW-1185">Reference proteome</keyword>
<organism evidence="2 3">
    <name type="scientific">Aquibacillus halophilus</name>
    <dbReference type="NCBI Taxonomy" id="930132"/>
    <lineage>
        <taxon>Bacteria</taxon>
        <taxon>Bacillati</taxon>
        <taxon>Bacillota</taxon>
        <taxon>Bacilli</taxon>
        <taxon>Bacillales</taxon>
        <taxon>Bacillaceae</taxon>
        <taxon>Aquibacillus</taxon>
    </lineage>
</organism>
<dbReference type="RefSeq" id="WP_153736615.1">
    <property type="nucleotide sequence ID" value="NZ_WJNG01000007.1"/>
</dbReference>
<evidence type="ECO:0000256" key="1">
    <source>
        <dbReference type="SAM" id="Phobius"/>
    </source>
</evidence>
<dbReference type="AlphaFoldDB" id="A0A6A8DGZ0"/>
<keyword evidence="1" id="KW-0812">Transmembrane</keyword>
<dbReference type="InterPro" id="IPR014717">
    <property type="entry name" value="Transl_elong_EF1B/ribsomal_bS6"/>
</dbReference>
<proteinExistence type="predicted"/>
<dbReference type="OrthoDB" id="2427034at2"/>
<evidence type="ECO:0000313" key="2">
    <source>
        <dbReference type="EMBL" id="MRH42971.1"/>
    </source>
</evidence>
<keyword evidence="1" id="KW-0472">Membrane</keyword>
<protein>
    <recommendedName>
        <fullName evidence="4">Pilus assembly protein PilO</fullName>
    </recommendedName>
</protein>
<evidence type="ECO:0000313" key="3">
    <source>
        <dbReference type="Proteomes" id="UP000799092"/>
    </source>
</evidence>